<dbReference type="GO" id="GO:0004674">
    <property type="term" value="F:protein serine/threonine kinase activity"/>
    <property type="evidence" value="ECO:0007669"/>
    <property type="project" value="TreeGrafter"/>
</dbReference>
<evidence type="ECO:0000259" key="1">
    <source>
        <dbReference type="PROSITE" id="PS50011"/>
    </source>
</evidence>
<evidence type="ECO:0000313" key="3">
    <source>
        <dbReference type="Proteomes" id="UP000247702"/>
    </source>
</evidence>
<dbReference type="PANTHER" id="PTHR44329">
    <property type="entry name" value="SERINE/THREONINE-PROTEIN KINASE TNNI3K-RELATED"/>
    <property type="match status" value="1"/>
</dbReference>
<keyword evidence="3" id="KW-1185">Reference proteome</keyword>
<dbReference type="InterPro" id="IPR011009">
    <property type="entry name" value="Kinase-like_dom_sf"/>
</dbReference>
<sequence length="1294" mass="151224">MIKSNCVQQFTNILFHSRSRRNKSIDKIMSIDNKTQVPIESELSISDIDSNHKNCSYCNQPFFEELWCKNCDPYKIIEGWTSENPDVDKFIKDTMYSRKYGTWLEWVPFDRFTDIEQIGEGGFSKVYSATWVDGKANYIFEYGNWKKLDPKPIEVALKRLNGSHEISIEYLNELKIHWNIYLKENFSLKFYGMTKDPITKEFMMIIELANERSLKSFYLNKFNNILWDNKIRILGHLILGLNNLHKLGYFHKNLHSGNILVYYNYYNYGWYNAYISDFGLTGPANKQKSDNKIYGVLPYIAPEVLNGNLYTPSSDIYSFGIIMTELSSGIPPFHDRNLDLDLAADICNGLRPEFGKGTPEFYKELAYRCMNSNPRQRPKADELRKILIFWEHSISGEMFGYNGKEVESIFKEADKEIKNISTLHEKNPDAIYISQSFSFNNLSNPIEVNVNNNEDIFNEHNICSYCNKSIIEELWCNECDPHYIIEGWTSEIPEIDKFIKDTMHNARNYNYYFLEWIPFDRFVNIEQIEEEGVSKVYSAIWTDGKSEFKLINGSWTKSESKSMKVILKCLNESQNITECLNKLKFYWNLCKMDDTLKFYGVTKKPKTEEIMIVVKFTNVKSLRNILTNDFNKILWEDKIRLLRNLAFILRYLHELKYFYRDLRNGNILQNDNYSYFELFELANEQKSDDKIYGILPYISPEILNRKPYTLSSDIYSFGIIMTELSSGKPPFYDKNFNSSLASDICNGLRPEFGKGTPEIYKKLAYKCMNANSYERPTADELYQILNFWNDILNGKVLGYIGKEIKVTFDDANNEIPNISTSYEKNSEANYTCQVFMFNNLPKSVNSSIIISYFEETKNKENDHFKNKICSYCNKPFIEMILWCRECDPYCIIEGWTSGNLNIDKFIKDSIYNARKGPNIKFLEWVPFDRFINIEQIGEGGFSKVYSATWIDGKSKYERRGDGSWKKLETKSIKVALKKLNGSQNISVKYLNELKIHWDIYLNNNYLVFYGMTRDPKTNEFVMILEFASNGNLRNFLLRALNIMFWIHKIKLLYDLIVDLKNIHEFGYLHKDLHSGNILLNDYYYYYVSDFGLSGPANEQKSDNKIYGVLPYIAPEVLNREPYTTSSDIYSLGIIMIELSFGKPPFYNRKHNLNLALAICNGLRPEFGKGTPEIYKKLAYRCTNANPIERPSANELFSIIEFWYDSINSESMQEEENFGYKGKEVKAIFEAADKEIPNILTSYEKDPDAFYTSRELTFSNLSKPVNSSIISSYLQDETNEVACQDSQLADLDFKR</sequence>
<reference evidence="2 3" key="1">
    <citation type="submission" date="2017-11" db="EMBL/GenBank/DDBJ databases">
        <title>The genome of Rhizophagus clarus HR1 reveals common genetic basis of auxotrophy among arbuscular mycorrhizal fungi.</title>
        <authorList>
            <person name="Kobayashi Y."/>
        </authorList>
    </citation>
    <scope>NUCLEOTIDE SEQUENCE [LARGE SCALE GENOMIC DNA]</scope>
    <source>
        <strain evidence="2 3">HR1</strain>
    </source>
</reference>
<dbReference type="PROSITE" id="PS50011">
    <property type="entry name" value="PROTEIN_KINASE_DOM"/>
    <property type="match status" value="3"/>
</dbReference>
<protein>
    <recommendedName>
        <fullName evidence="1">Protein kinase domain-containing protein</fullName>
    </recommendedName>
</protein>
<feature type="domain" description="Protein kinase" evidence="1">
    <location>
        <begin position="112"/>
        <end position="390"/>
    </location>
</feature>
<dbReference type="GO" id="GO:0005524">
    <property type="term" value="F:ATP binding"/>
    <property type="evidence" value="ECO:0007669"/>
    <property type="project" value="InterPro"/>
</dbReference>
<organism evidence="2 3">
    <name type="scientific">Rhizophagus clarus</name>
    <dbReference type="NCBI Taxonomy" id="94130"/>
    <lineage>
        <taxon>Eukaryota</taxon>
        <taxon>Fungi</taxon>
        <taxon>Fungi incertae sedis</taxon>
        <taxon>Mucoromycota</taxon>
        <taxon>Glomeromycotina</taxon>
        <taxon>Glomeromycetes</taxon>
        <taxon>Glomerales</taxon>
        <taxon>Glomeraceae</taxon>
        <taxon>Rhizophagus</taxon>
    </lineage>
</organism>
<dbReference type="InterPro" id="IPR051681">
    <property type="entry name" value="Ser/Thr_Kinases-Pseudokinases"/>
</dbReference>
<gene>
    <name evidence="2" type="ORF">RclHR1_09720006</name>
</gene>
<dbReference type="Proteomes" id="UP000247702">
    <property type="component" value="Unassembled WGS sequence"/>
</dbReference>
<name>A0A2Z6S5C7_9GLOM</name>
<dbReference type="STRING" id="94130.A0A2Z6S5C7"/>
<feature type="domain" description="Protein kinase" evidence="1">
    <location>
        <begin position="522"/>
        <end position="792"/>
    </location>
</feature>
<dbReference type="InterPro" id="IPR001245">
    <property type="entry name" value="Ser-Thr/Tyr_kinase_cat_dom"/>
</dbReference>
<accession>A0A2Z6S5C7</accession>
<evidence type="ECO:0000313" key="2">
    <source>
        <dbReference type="EMBL" id="GBC10564.1"/>
    </source>
</evidence>
<dbReference type="Pfam" id="PF07714">
    <property type="entry name" value="PK_Tyr_Ser-Thr"/>
    <property type="match status" value="3"/>
</dbReference>
<proteinExistence type="predicted"/>
<dbReference type="InterPro" id="IPR000719">
    <property type="entry name" value="Prot_kinase_dom"/>
</dbReference>
<dbReference type="Gene3D" id="1.10.510.10">
    <property type="entry name" value="Transferase(Phosphotransferase) domain 1"/>
    <property type="match status" value="3"/>
</dbReference>
<dbReference type="SUPFAM" id="SSF56112">
    <property type="entry name" value="Protein kinase-like (PK-like)"/>
    <property type="match status" value="3"/>
</dbReference>
<dbReference type="EMBL" id="BEXD01004395">
    <property type="protein sequence ID" value="GBC10564.1"/>
    <property type="molecule type" value="Genomic_DNA"/>
</dbReference>
<feature type="domain" description="Protein kinase" evidence="1">
    <location>
        <begin position="930"/>
        <end position="1203"/>
    </location>
</feature>
<comment type="caution">
    <text evidence="2">The sequence shown here is derived from an EMBL/GenBank/DDBJ whole genome shotgun (WGS) entry which is preliminary data.</text>
</comment>